<proteinExistence type="predicted"/>
<dbReference type="GO" id="GO:0005886">
    <property type="term" value="C:plasma membrane"/>
    <property type="evidence" value="ECO:0007669"/>
    <property type="project" value="UniProtKB-SubCell"/>
</dbReference>
<dbReference type="RefSeq" id="WP_004701660.1">
    <property type="nucleotide sequence ID" value="NZ_CQEJ01000016.1"/>
</dbReference>
<feature type="transmembrane region" description="Helical" evidence="6">
    <location>
        <begin position="6"/>
        <end position="31"/>
    </location>
</feature>
<gene>
    <name evidence="7" type="ORF">ERS137965_02863</name>
</gene>
<dbReference type="EMBL" id="CQEJ01000016">
    <property type="protein sequence ID" value="CNL37285.1"/>
    <property type="molecule type" value="Genomic_DNA"/>
</dbReference>
<evidence type="ECO:0000313" key="8">
    <source>
        <dbReference type="Proteomes" id="UP000041595"/>
    </source>
</evidence>
<evidence type="ECO:0000256" key="5">
    <source>
        <dbReference type="ARBA" id="ARBA00023136"/>
    </source>
</evidence>
<dbReference type="Proteomes" id="UP000041595">
    <property type="component" value="Unassembled WGS sequence"/>
</dbReference>
<dbReference type="AlphaFoldDB" id="A0A0T9UF33"/>
<evidence type="ECO:0000256" key="4">
    <source>
        <dbReference type="ARBA" id="ARBA00022989"/>
    </source>
</evidence>
<dbReference type="InterPro" id="IPR025594">
    <property type="entry name" value="YebO"/>
</dbReference>
<dbReference type="Pfam" id="PF13974">
    <property type="entry name" value="YebO"/>
    <property type="match status" value="1"/>
</dbReference>
<reference evidence="7 8" key="1">
    <citation type="submission" date="2015-03" db="EMBL/GenBank/DDBJ databases">
        <authorList>
            <person name="Murphy D."/>
        </authorList>
    </citation>
    <scope>NUCLEOTIDE SEQUENCE [LARGE SCALE GENOMIC DNA]</scope>
    <source>
        <strain evidence="7 8">IP06005</strain>
    </source>
</reference>
<evidence type="ECO:0000313" key="7">
    <source>
        <dbReference type="EMBL" id="CNL37285.1"/>
    </source>
</evidence>
<dbReference type="eggNOG" id="ENOG5032S3N">
    <property type="taxonomic scope" value="Bacteria"/>
</dbReference>
<organism evidence="7 8">
    <name type="scientific">Yersinia aldovae</name>
    <dbReference type="NCBI Taxonomy" id="29483"/>
    <lineage>
        <taxon>Bacteria</taxon>
        <taxon>Pseudomonadati</taxon>
        <taxon>Pseudomonadota</taxon>
        <taxon>Gammaproteobacteria</taxon>
        <taxon>Enterobacterales</taxon>
        <taxon>Yersiniaceae</taxon>
        <taxon>Yersinia</taxon>
    </lineage>
</organism>
<accession>A0A0T9UF33</accession>
<evidence type="ECO:0000256" key="6">
    <source>
        <dbReference type="SAM" id="Phobius"/>
    </source>
</evidence>
<evidence type="ECO:0000256" key="3">
    <source>
        <dbReference type="ARBA" id="ARBA00022692"/>
    </source>
</evidence>
<keyword evidence="2" id="KW-1003">Cell membrane</keyword>
<evidence type="ECO:0000256" key="1">
    <source>
        <dbReference type="ARBA" id="ARBA00004162"/>
    </source>
</evidence>
<evidence type="ECO:0000256" key="2">
    <source>
        <dbReference type="ARBA" id="ARBA00022475"/>
    </source>
</evidence>
<keyword evidence="5 6" id="KW-0472">Membrane</keyword>
<evidence type="ECO:0008006" key="9">
    <source>
        <dbReference type="Google" id="ProtNLM"/>
    </source>
</evidence>
<protein>
    <recommendedName>
        <fullName evidence="9">YebO-like protein</fullName>
    </recommendedName>
</protein>
<sequence>MLDTNMGAFGIASIALSLLIVIFLLIVWFFLSRASVRANEQVSLLQEIAEQQKRQTELLNALLENATGVKVGQDDDDEDVVSPLDFKGFIPER</sequence>
<keyword evidence="3 6" id="KW-0812">Transmembrane</keyword>
<name>A0A0T9UF33_YERAL</name>
<comment type="subcellular location">
    <subcellularLocation>
        <location evidence="1">Cell membrane</location>
        <topology evidence="1">Single-pass membrane protein</topology>
    </subcellularLocation>
</comment>
<keyword evidence="4 6" id="KW-1133">Transmembrane helix</keyword>